<evidence type="ECO:0000313" key="1">
    <source>
        <dbReference type="EMBL" id="KAG8189635.1"/>
    </source>
</evidence>
<dbReference type="Proteomes" id="UP000827092">
    <property type="component" value="Unassembled WGS sequence"/>
</dbReference>
<organism evidence="1 2">
    <name type="scientific">Oedothorax gibbosus</name>
    <dbReference type="NCBI Taxonomy" id="931172"/>
    <lineage>
        <taxon>Eukaryota</taxon>
        <taxon>Metazoa</taxon>
        <taxon>Ecdysozoa</taxon>
        <taxon>Arthropoda</taxon>
        <taxon>Chelicerata</taxon>
        <taxon>Arachnida</taxon>
        <taxon>Araneae</taxon>
        <taxon>Araneomorphae</taxon>
        <taxon>Entelegynae</taxon>
        <taxon>Araneoidea</taxon>
        <taxon>Linyphiidae</taxon>
        <taxon>Erigoninae</taxon>
        <taxon>Oedothorax</taxon>
    </lineage>
</organism>
<gene>
    <name evidence="1" type="ORF">JTE90_009565</name>
</gene>
<sequence>MVRPCSFAYQLAPHGSIPKIVRVLSRMDYGYENCGDHYPITERSVHTSRIQILRKRRDGVPFACINRRKYQTMTDLRLGFK</sequence>
<name>A0AAV6V1F8_9ARAC</name>
<reference evidence="1 2" key="1">
    <citation type="journal article" date="2022" name="Nat. Ecol. Evol.">
        <title>A masculinizing supergene underlies an exaggerated male reproductive morph in a spider.</title>
        <authorList>
            <person name="Hendrickx F."/>
            <person name="De Corte Z."/>
            <person name="Sonet G."/>
            <person name="Van Belleghem S.M."/>
            <person name="Kostlbacher S."/>
            <person name="Vangestel C."/>
        </authorList>
    </citation>
    <scope>NUCLEOTIDE SEQUENCE [LARGE SCALE GENOMIC DNA]</scope>
    <source>
        <strain evidence="1">W744_W776</strain>
    </source>
</reference>
<dbReference type="AlphaFoldDB" id="A0AAV6V1F8"/>
<dbReference type="EMBL" id="JAFNEN010000209">
    <property type="protein sequence ID" value="KAG8189635.1"/>
    <property type="molecule type" value="Genomic_DNA"/>
</dbReference>
<accession>A0AAV6V1F8</accession>
<keyword evidence="2" id="KW-1185">Reference proteome</keyword>
<protein>
    <submittedName>
        <fullName evidence="1">Uncharacterized protein</fullName>
    </submittedName>
</protein>
<comment type="caution">
    <text evidence="1">The sequence shown here is derived from an EMBL/GenBank/DDBJ whole genome shotgun (WGS) entry which is preliminary data.</text>
</comment>
<proteinExistence type="predicted"/>
<evidence type="ECO:0000313" key="2">
    <source>
        <dbReference type="Proteomes" id="UP000827092"/>
    </source>
</evidence>